<dbReference type="InterPro" id="IPR012910">
    <property type="entry name" value="Plug_dom"/>
</dbReference>
<evidence type="ECO:0000256" key="6">
    <source>
        <dbReference type="ARBA" id="ARBA00022692"/>
    </source>
</evidence>
<comment type="subcellular location">
    <subcellularLocation>
        <location evidence="1 14">Cell outer membrane</location>
        <topology evidence="1 14">Multi-pass membrane protein</topology>
    </subcellularLocation>
</comment>
<gene>
    <name evidence="18" type="ORF">GTP41_25540</name>
</gene>
<comment type="similarity">
    <text evidence="2 14 15">Belongs to the TonB-dependent receptor family.</text>
</comment>
<keyword evidence="19" id="KW-1185">Reference proteome</keyword>
<dbReference type="EMBL" id="WWCJ01000030">
    <property type="protein sequence ID" value="MYN05463.1"/>
    <property type="molecule type" value="Genomic_DNA"/>
</dbReference>
<evidence type="ECO:0000256" key="8">
    <source>
        <dbReference type="ARBA" id="ARBA00023004"/>
    </source>
</evidence>
<dbReference type="InterPro" id="IPR036942">
    <property type="entry name" value="Beta-barrel_TonB_sf"/>
</dbReference>
<evidence type="ECO:0000256" key="2">
    <source>
        <dbReference type="ARBA" id="ARBA00009810"/>
    </source>
</evidence>
<evidence type="ECO:0000256" key="12">
    <source>
        <dbReference type="ARBA" id="ARBA00023170"/>
    </source>
</evidence>
<dbReference type="GO" id="GO:0009279">
    <property type="term" value="C:cell outer membrane"/>
    <property type="evidence" value="ECO:0007669"/>
    <property type="project" value="UniProtKB-SubCell"/>
</dbReference>
<keyword evidence="12 18" id="KW-0675">Receptor</keyword>
<keyword evidence="4 14" id="KW-1134">Transmembrane beta strand</keyword>
<dbReference type="InterPro" id="IPR000531">
    <property type="entry name" value="Beta-barrel_TonB"/>
</dbReference>
<evidence type="ECO:0000256" key="14">
    <source>
        <dbReference type="PROSITE-ProRule" id="PRU01360"/>
    </source>
</evidence>
<dbReference type="PANTHER" id="PTHR32552:SF89">
    <property type="entry name" value="CATECHOLATE SIDEROPHORE RECEPTOR FIU"/>
    <property type="match status" value="1"/>
</dbReference>
<keyword evidence="13 14" id="KW-0998">Cell outer membrane</keyword>
<dbReference type="PANTHER" id="PTHR32552">
    <property type="entry name" value="FERRICHROME IRON RECEPTOR-RELATED"/>
    <property type="match status" value="1"/>
</dbReference>
<dbReference type="GO" id="GO:0015344">
    <property type="term" value="F:siderophore uptake transmembrane transporter activity"/>
    <property type="evidence" value="ECO:0007669"/>
    <property type="project" value="TreeGrafter"/>
</dbReference>
<keyword evidence="3 14" id="KW-0813">Transport</keyword>
<evidence type="ECO:0000313" key="19">
    <source>
        <dbReference type="Proteomes" id="UP000448575"/>
    </source>
</evidence>
<feature type="domain" description="TonB-dependent receptor-like beta-barrel" evidence="16">
    <location>
        <begin position="288"/>
        <end position="734"/>
    </location>
</feature>
<dbReference type="AlphaFoldDB" id="A0A6N9HQC5"/>
<evidence type="ECO:0000256" key="10">
    <source>
        <dbReference type="ARBA" id="ARBA00023077"/>
    </source>
</evidence>
<keyword evidence="5" id="KW-0410">Iron transport</keyword>
<evidence type="ECO:0000256" key="15">
    <source>
        <dbReference type="RuleBase" id="RU003357"/>
    </source>
</evidence>
<dbReference type="InterPro" id="IPR037066">
    <property type="entry name" value="Plug_dom_sf"/>
</dbReference>
<evidence type="ECO:0000259" key="16">
    <source>
        <dbReference type="Pfam" id="PF00593"/>
    </source>
</evidence>
<evidence type="ECO:0000256" key="13">
    <source>
        <dbReference type="ARBA" id="ARBA00023237"/>
    </source>
</evidence>
<evidence type="ECO:0000313" key="18">
    <source>
        <dbReference type="EMBL" id="MYN05463.1"/>
    </source>
</evidence>
<reference evidence="18 19" key="1">
    <citation type="submission" date="2019-12" db="EMBL/GenBank/DDBJ databases">
        <title>Novel species isolated from a subtropical stream in China.</title>
        <authorList>
            <person name="Lu H."/>
        </authorList>
    </citation>
    <scope>NUCLEOTIDE SEQUENCE [LARGE SCALE GENOMIC DNA]</scope>
    <source>
        <strain evidence="18 19">DS3</strain>
    </source>
</reference>
<evidence type="ECO:0000256" key="4">
    <source>
        <dbReference type="ARBA" id="ARBA00022452"/>
    </source>
</evidence>
<dbReference type="NCBIfam" id="TIGR01783">
    <property type="entry name" value="TonB-siderophor"/>
    <property type="match status" value="1"/>
</dbReference>
<dbReference type="Gene3D" id="2.170.130.10">
    <property type="entry name" value="TonB-dependent receptor, plug domain"/>
    <property type="match status" value="1"/>
</dbReference>
<comment type="caution">
    <text evidence="18">The sequence shown here is derived from an EMBL/GenBank/DDBJ whole genome shotgun (WGS) entry which is preliminary data.</text>
</comment>
<organism evidence="18 19">
    <name type="scientific">Pseudoduganella guangdongensis</name>
    <dbReference type="NCBI Taxonomy" id="2692179"/>
    <lineage>
        <taxon>Bacteria</taxon>
        <taxon>Pseudomonadati</taxon>
        <taxon>Pseudomonadota</taxon>
        <taxon>Betaproteobacteria</taxon>
        <taxon>Burkholderiales</taxon>
        <taxon>Oxalobacteraceae</taxon>
        <taxon>Telluria group</taxon>
        <taxon>Pseudoduganella</taxon>
    </lineage>
</organism>
<dbReference type="Gene3D" id="2.40.170.20">
    <property type="entry name" value="TonB-dependent receptor, beta-barrel domain"/>
    <property type="match status" value="1"/>
</dbReference>
<dbReference type="NCBIfam" id="NF007349">
    <property type="entry name" value="PRK09840.1"/>
    <property type="match status" value="1"/>
</dbReference>
<sequence>MDAASQNNINCINLERILTIRSRKHSLASQPLLNQSLIAMAAIGLPLSAAAQAQEKTMAEVKVEAAAETSYKADRASSPKLTAPLVDTPQTISVIKKEVIQEQGASSIVEALRNTPGITLQLGENGNTSAGDTFQMRGFAAQNSIFVDGIRDLGAVSREAFNIEQVEVAKGPAGADIGRGAAGGYINLVSKLPTREDSTAASLAFTQGGVKRATADVTRSFGSSGALRLNAMVQDGSVKGANALDRESKAIAPSIAWGLGSPTRIYLFSQHVRQNNVPDGGTPSVGMEGFYNAGEALRVAPRVDRNNWYGIKGDYEDVDADMVTAKIEHELAPKTTLTNTTRYGKSKMDRILTGINTLTMVTPAPSSWTVSRSRQSVLQENKVLANTTNIVSEFELGGLKHTVSTGLELLSEEQFSPARLASSLGTAPAANLYHPDRNAVLTGFKPVLSGGFSKGQTDTIGAYLFDTIKLNDQWQINGGVRYERYDTETNVGTHNTTTNVVTATHFDKSDTLASYKAGVVYKPTVDGTVYLAVATSQTPPGSANFSLAAQNTNSINSASLDPQKTTNLELGTKWDVIQKQLALTAAVYRTTNKNEFPQLVDAATNTYAQLGKRQVQGIELGAVGQITKNWSVTAGLATMDTEIKEGLTGGNAPGAVSRWSPKFSATLWTTYKYNDALTVGGGARHQGKQMRLIDVNATPATSNMPSIPAYTVVDLMASYKLQKNISLQLNVYNVFDKFYLNSLNNSGARASLGAPRYAQVTANFQF</sequence>
<evidence type="ECO:0000256" key="3">
    <source>
        <dbReference type="ARBA" id="ARBA00022448"/>
    </source>
</evidence>
<dbReference type="SUPFAM" id="SSF56935">
    <property type="entry name" value="Porins"/>
    <property type="match status" value="1"/>
</dbReference>
<dbReference type="CDD" id="cd01347">
    <property type="entry name" value="ligand_gated_channel"/>
    <property type="match status" value="1"/>
</dbReference>
<dbReference type="InterPro" id="IPR039426">
    <property type="entry name" value="TonB-dep_rcpt-like"/>
</dbReference>
<evidence type="ECO:0000256" key="5">
    <source>
        <dbReference type="ARBA" id="ARBA00022496"/>
    </source>
</evidence>
<dbReference type="GO" id="GO:0038023">
    <property type="term" value="F:signaling receptor activity"/>
    <property type="evidence" value="ECO:0007669"/>
    <property type="project" value="InterPro"/>
</dbReference>
<keyword evidence="6 14" id="KW-0812">Transmembrane</keyword>
<proteinExistence type="inferred from homology"/>
<dbReference type="InterPro" id="IPR010105">
    <property type="entry name" value="TonB_sidphr_rcpt"/>
</dbReference>
<evidence type="ECO:0000259" key="17">
    <source>
        <dbReference type="Pfam" id="PF07715"/>
    </source>
</evidence>
<dbReference type="PROSITE" id="PS52016">
    <property type="entry name" value="TONB_DEPENDENT_REC_3"/>
    <property type="match status" value="1"/>
</dbReference>
<dbReference type="Pfam" id="PF00593">
    <property type="entry name" value="TonB_dep_Rec_b-barrel"/>
    <property type="match status" value="1"/>
</dbReference>
<evidence type="ECO:0000256" key="7">
    <source>
        <dbReference type="ARBA" id="ARBA00022729"/>
    </source>
</evidence>
<evidence type="ECO:0000256" key="1">
    <source>
        <dbReference type="ARBA" id="ARBA00004571"/>
    </source>
</evidence>
<keyword evidence="11 14" id="KW-0472">Membrane</keyword>
<dbReference type="Pfam" id="PF07715">
    <property type="entry name" value="Plug"/>
    <property type="match status" value="1"/>
</dbReference>
<protein>
    <submittedName>
        <fullName evidence="18">Catecholate siderophore receptor Fiu</fullName>
    </submittedName>
</protein>
<keyword evidence="9" id="KW-0406">Ion transport</keyword>
<evidence type="ECO:0000256" key="11">
    <source>
        <dbReference type="ARBA" id="ARBA00023136"/>
    </source>
</evidence>
<accession>A0A6N9HQC5</accession>
<dbReference type="Proteomes" id="UP000448575">
    <property type="component" value="Unassembled WGS sequence"/>
</dbReference>
<name>A0A6N9HQC5_9BURK</name>
<keyword evidence="10 15" id="KW-0798">TonB box</keyword>
<dbReference type="FunFam" id="2.170.130.10:FF:000001">
    <property type="entry name" value="Catecholate siderophore TonB-dependent receptor"/>
    <property type="match status" value="1"/>
</dbReference>
<feature type="domain" description="TonB-dependent receptor plug" evidence="17">
    <location>
        <begin position="85"/>
        <end position="184"/>
    </location>
</feature>
<evidence type="ECO:0000256" key="9">
    <source>
        <dbReference type="ARBA" id="ARBA00023065"/>
    </source>
</evidence>
<keyword evidence="7" id="KW-0732">Signal</keyword>
<dbReference type="GO" id="GO:0015891">
    <property type="term" value="P:siderophore transport"/>
    <property type="evidence" value="ECO:0007669"/>
    <property type="project" value="InterPro"/>
</dbReference>
<keyword evidence="8" id="KW-0408">Iron</keyword>